<name>A0AA42IZ87_9FIRM</name>
<comment type="caution">
    <text evidence="9">The sequence shown here is derived from an EMBL/GenBank/DDBJ whole genome shotgun (WGS) entry which is preliminary data.</text>
</comment>
<dbReference type="Proteomes" id="UP001169242">
    <property type="component" value="Unassembled WGS sequence"/>
</dbReference>
<dbReference type="InterPro" id="IPR050448">
    <property type="entry name" value="OpgB/LTA_synthase_biosynth"/>
</dbReference>
<keyword evidence="6 7" id="KW-0472">Membrane</keyword>
<dbReference type="PANTHER" id="PTHR47371:SF3">
    <property type="entry name" value="PHOSPHOGLYCEROL TRANSFERASE I"/>
    <property type="match status" value="1"/>
</dbReference>
<feature type="transmembrane region" description="Helical" evidence="7">
    <location>
        <begin position="50"/>
        <end position="67"/>
    </location>
</feature>
<feature type="transmembrane region" description="Helical" evidence="7">
    <location>
        <begin position="74"/>
        <end position="94"/>
    </location>
</feature>
<feature type="transmembrane region" description="Helical" evidence="7">
    <location>
        <begin position="151"/>
        <end position="171"/>
    </location>
</feature>
<dbReference type="InterPro" id="IPR000917">
    <property type="entry name" value="Sulfatase_N"/>
</dbReference>
<evidence type="ECO:0000256" key="3">
    <source>
        <dbReference type="ARBA" id="ARBA00022475"/>
    </source>
</evidence>
<gene>
    <name evidence="9" type="ORF">PBV87_02535</name>
</gene>
<evidence type="ECO:0000256" key="7">
    <source>
        <dbReference type="SAM" id="Phobius"/>
    </source>
</evidence>
<reference evidence="9" key="1">
    <citation type="journal article" date="2023" name="Int. J. Syst. Evol. Microbiol.">
        <title>&lt;i&gt;Holtiella tumoricola&lt;/i&gt; gen. nov. sp. nov., isolated from a human clinical sample.</title>
        <authorList>
            <person name="Allen-Vercoe E."/>
            <person name="Daigneault M.C."/>
            <person name="Vancuren S.J."/>
            <person name="Cochrane K."/>
            <person name="O'Neal L.L."/>
            <person name="Sankaranarayanan K."/>
            <person name="Lawson P.A."/>
        </authorList>
    </citation>
    <scope>NUCLEOTIDE SEQUENCE</scope>
    <source>
        <strain evidence="9">CC70A</strain>
    </source>
</reference>
<dbReference type="EMBL" id="JAQIFT010000012">
    <property type="protein sequence ID" value="MDA3730382.1"/>
    <property type="molecule type" value="Genomic_DNA"/>
</dbReference>
<feature type="domain" description="Sulfatase N-terminal" evidence="8">
    <location>
        <begin position="241"/>
        <end position="535"/>
    </location>
</feature>
<evidence type="ECO:0000256" key="1">
    <source>
        <dbReference type="ARBA" id="ARBA00004651"/>
    </source>
</evidence>
<evidence type="ECO:0000256" key="6">
    <source>
        <dbReference type="ARBA" id="ARBA00023136"/>
    </source>
</evidence>
<keyword evidence="3" id="KW-1003">Cell membrane</keyword>
<organism evidence="9 10">
    <name type="scientific">Holtiella tumoricola</name>
    <dbReference type="NCBI Taxonomy" id="3018743"/>
    <lineage>
        <taxon>Bacteria</taxon>
        <taxon>Bacillati</taxon>
        <taxon>Bacillota</taxon>
        <taxon>Clostridia</taxon>
        <taxon>Lachnospirales</taxon>
        <taxon>Cellulosilyticaceae</taxon>
        <taxon>Holtiella</taxon>
    </lineage>
</organism>
<keyword evidence="4 7" id="KW-0812">Transmembrane</keyword>
<evidence type="ECO:0000313" key="9">
    <source>
        <dbReference type="EMBL" id="MDA3730382.1"/>
    </source>
</evidence>
<dbReference type="InterPro" id="IPR017850">
    <property type="entry name" value="Alkaline_phosphatase_core_sf"/>
</dbReference>
<dbReference type="CDD" id="cd16015">
    <property type="entry name" value="LTA_synthase"/>
    <property type="match status" value="1"/>
</dbReference>
<sequence length="597" mass="68516">MKRDLKKEFYISSGWMILFSFLILFCGEALLRQNFFGLFKWVYDYPKSFIINWILIFSLLMIFSIMFNKIGTSVLIVGGIYMTLCVISFYKFVISGEYLVPADLALAGEAASISKEMNIRIERNVVIGVLLSITIIISAFKCKWIELKKGYRFVGTILCALLFFTTAIVGVKVCPSEKDISVHSSDLTVNEQYNENGFIVGFTQEIMELMLEKPEGYSEEEVQRLLAPYQMGTEEEMKVKPNIIMIMNESFFDVTKLEEVSFSENPLSNFKDYQNSFAKGSIATSIYGGRTSQTEYEVLTGESVYFTDPSNIAYSKFVHEDTQSMAKLLKAEGYKTVALHGYEKKFFSRDEAYPNLGLDQFIASEDFENPKLARGYISDEALVDKIIDLYEHKDNNPLFYHVVTMQNHMPYSDTYTANNITVSHPNLSDTQLNSLTSYVNSIKDSDKALKQLIDYFSQVDEPTVIVMYGDHLPALDEQYELYKDSDFIEGNFDKEDCAKLYQTPFVIWNNYNLPQKDFGTIDATYLGGQVLDYIGYHKDAYMNYLLDTSKILKAYGEHFVIDGKGQIKTLEDLTEQEKITLNNLWMIQYNRLGIEEN</sequence>
<dbReference type="Gene3D" id="3.40.720.10">
    <property type="entry name" value="Alkaline Phosphatase, subunit A"/>
    <property type="match status" value="1"/>
</dbReference>
<dbReference type="AlphaFoldDB" id="A0AA42IZ87"/>
<comment type="pathway">
    <text evidence="2">Cell wall biogenesis; lipoteichoic acid biosynthesis.</text>
</comment>
<dbReference type="GO" id="GO:0016787">
    <property type="term" value="F:hydrolase activity"/>
    <property type="evidence" value="ECO:0007669"/>
    <property type="project" value="UniProtKB-KW"/>
</dbReference>
<dbReference type="GO" id="GO:0005886">
    <property type="term" value="C:plasma membrane"/>
    <property type="evidence" value="ECO:0007669"/>
    <property type="project" value="UniProtKB-SubCell"/>
</dbReference>
<dbReference type="Pfam" id="PF00884">
    <property type="entry name" value="Sulfatase"/>
    <property type="match status" value="1"/>
</dbReference>
<evidence type="ECO:0000313" key="10">
    <source>
        <dbReference type="Proteomes" id="UP001169242"/>
    </source>
</evidence>
<evidence type="ECO:0000259" key="8">
    <source>
        <dbReference type="Pfam" id="PF00884"/>
    </source>
</evidence>
<accession>A0AA42IZ87</accession>
<evidence type="ECO:0000256" key="2">
    <source>
        <dbReference type="ARBA" id="ARBA00004936"/>
    </source>
</evidence>
<keyword evidence="10" id="KW-1185">Reference proteome</keyword>
<keyword evidence="9" id="KW-0378">Hydrolase</keyword>
<keyword evidence="5 7" id="KW-1133">Transmembrane helix</keyword>
<dbReference type="SUPFAM" id="SSF53649">
    <property type="entry name" value="Alkaline phosphatase-like"/>
    <property type="match status" value="1"/>
</dbReference>
<feature type="transmembrane region" description="Helical" evidence="7">
    <location>
        <begin position="125"/>
        <end position="144"/>
    </location>
</feature>
<proteinExistence type="predicted"/>
<dbReference type="RefSeq" id="WP_271011032.1">
    <property type="nucleotide sequence ID" value="NZ_JAQIFT010000012.1"/>
</dbReference>
<feature type="transmembrane region" description="Helical" evidence="7">
    <location>
        <begin position="9"/>
        <end position="30"/>
    </location>
</feature>
<evidence type="ECO:0000256" key="4">
    <source>
        <dbReference type="ARBA" id="ARBA00022692"/>
    </source>
</evidence>
<protein>
    <submittedName>
        <fullName evidence="9">Sulfatase-like hydrolase/transferase</fullName>
    </submittedName>
</protein>
<comment type="subcellular location">
    <subcellularLocation>
        <location evidence="1">Cell membrane</location>
        <topology evidence="1">Multi-pass membrane protein</topology>
    </subcellularLocation>
</comment>
<evidence type="ECO:0000256" key="5">
    <source>
        <dbReference type="ARBA" id="ARBA00022989"/>
    </source>
</evidence>
<dbReference type="PANTHER" id="PTHR47371">
    <property type="entry name" value="LIPOTEICHOIC ACID SYNTHASE"/>
    <property type="match status" value="1"/>
</dbReference>